<keyword evidence="2" id="KW-0720">Serine protease</keyword>
<accession>A0A1G1T8M8</accession>
<reference evidence="4 5" key="1">
    <citation type="submission" date="2016-08" db="EMBL/GenBank/DDBJ databases">
        <title>Hymenobacter coccineus sp. nov., Hymenobacter lapidarius sp. nov. and Hymenobacter glacialis sp. nov., isolated from Antarctic soil.</title>
        <authorList>
            <person name="Sedlacek I."/>
            <person name="Kralova S."/>
            <person name="Kyrova K."/>
            <person name="Maslanova I."/>
            <person name="Stankova E."/>
            <person name="Vrbovska V."/>
            <person name="Nemec M."/>
            <person name="Bartak M."/>
            <person name="Svec P."/>
            <person name="Busse H.-J."/>
            <person name="Pantucek R."/>
        </authorList>
    </citation>
    <scope>NUCLEOTIDE SEQUENCE [LARGE SCALE GENOMIC DNA]</scope>
    <source>
        <strain evidence="4 5">CCM 8648</strain>
    </source>
</reference>
<dbReference type="SUPFAM" id="SSF82171">
    <property type="entry name" value="DPP6 N-terminal domain-like"/>
    <property type="match status" value="1"/>
</dbReference>
<dbReference type="InterPro" id="IPR029058">
    <property type="entry name" value="AB_hydrolase_fold"/>
</dbReference>
<dbReference type="PANTHER" id="PTHR42776:SF27">
    <property type="entry name" value="DIPEPTIDYL PEPTIDASE FAMILY MEMBER 6"/>
    <property type="match status" value="1"/>
</dbReference>
<gene>
    <name evidence="4" type="ORF">BEN48_11620</name>
</gene>
<evidence type="ECO:0000259" key="3">
    <source>
        <dbReference type="Pfam" id="PF00326"/>
    </source>
</evidence>
<dbReference type="AlphaFoldDB" id="A0A1G1T8M8"/>
<dbReference type="Pfam" id="PF00326">
    <property type="entry name" value="Peptidase_S9"/>
    <property type="match status" value="1"/>
</dbReference>
<sequence length="674" mass="72464">MLPATELYAQNHPFGLADLGKLTGLSDPQFAPDGKTIALVKSTPDYDENRFFTSLVLVTVANGQQRVLAERRISLSQPRWSPNGQQLAYLARTGAGKDASAQLFVQALAGGEPRQLTTARKGVQHYAWRPDGSALAFVTADEPANLAGPPEKGYDAFEVGNNDLFLTTAPTPSHIWLVPAGGGDARRLTAGAWSLPVTIPPGAPSSPLSWRPDGQQLAFVRVPTPYSGDGRERSVQLLNVADGSIKPLTGRTAMEGYPAFSPDGTQVAYWYPQNGTTVNINEVWVAPAAGGEGRNLTPALDRDVFRAIWMPDGKSLLLGALDGDRTSLWLQPLKGGKARKLALGAASPAWSFWVDAGVSRQGAIAFVGSDPGRPAELYYLASATAAPKRLTDFNHDVQALQLGKAETLSWQSDGMRNDGQLTYPANYVPGKLYPLVLVIHGGPTAASVATFSSLAQLFAGRGYFVFEPNYRGSDNLGNAYKSAIFKDAGAGPGRDVMAGLAQIKRSGLIDSTRIGVSGWSYGGYMTTWLIGHYPQSWKAAVAGAAVTDWFDQYNFGDANVQRGVSMGGSPWLGAEQAQSYRDQSPISAAGQIRTPTLILANTGDPRVPITQSYKLYHALKDNGVTTRFIAWPVPAHNASDPVRQRERNRYWLEWMDQYLQPTGQAPATPRSGSN</sequence>
<dbReference type="STRING" id="1908236.BEN48_11620"/>
<dbReference type="PANTHER" id="PTHR42776">
    <property type="entry name" value="SERINE PEPTIDASE S9 FAMILY MEMBER"/>
    <property type="match status" value="1"/>
</dbReference>
<keyword evidence="1" id="KW-0378">Hydrolase</keyword>
<evidence type="ECO:0000313" key="4">
    <source>
        <dbReference type="EMBL" id="OGX87242.1"/>
    </source>
</evidence>
<protein>
    <recommendedName>
        <fullName evidence="3">Peptidase S9 prolyl oligopeptidase catalytic domain-containing protein</fullName>
    </recommendedName>
</protein>
<keyword evidence="5" id="KW-1185">Reference proteome</keyword>
<proteinExistence type="predicted"/>
<dbReference type="InterPro" id="IPR011659">
    <property type="entry name" value="WD40"/>
</dbReference>
<dbReference type="InterPro" id="IPR011042">
    <property type="entry name" value="6-blade_b-propeller_TolB-like"/>
</dbReference>
<dbReference type="Gene3D" id="2.120.10.60">
    <property type="entry name" value="Tricorn protease N-terminal domain"/>
    <property type="match status" value="1"/>
</dbReference>
<comment type="caution">
    <text evidence="4">The sequence shown here is derived from an EMBL/GenBank/DDBJ whole genome shotgun (WGS) entry which is preliminary data.</text>
</comment>
<dbReference type="Pfam" id="PF07676">
    <property type="entry name" value="PD40"/>
    <property type="match status" value="2"/>
</dbReference>
<feature type="domain" description="Peptidase S9 prolyl oligopeptidase catalytic" evidence="3">
    <location>
        <begin position="450"/>
        <end position="660"/>
    </location>
</feature>
<dbReference type="GO" id="GO:0004252">
    <property type="term" value="F:serine-type endopeptidase activity"/>
    <property type="evidence" value="ECO:0007669"/>
    <property type="project" value="TreeGrafter"/>
</dbReference>
<organism evidence="4 5">
    <name type="scientific">Hymenobacter glacialis</name>
    <dbReference type="NCBI Taxonomy" id="1908236"/>
    <lineage>
        <taxon>Bacteria</taxon>
        <taxon>Pseudomonadati</taxon>
        <taxon>Bacteroidota</taxon>
        <taxon>Cytophagia</taxon>
        <taxon>Cytophagales</taxon>
        <taxon>Hymenobacteraceae</taxon>
        <taxon>Hymenobacter</taxon>
    </lineage>
</organism>
<name>A0A1G1T8M8_9BACT</name>
<evidence type="ECO:0000313" key="5">
    <source>
        <dbReference type="Proteomes" id="UP000177791"/>
    </source>
</evidence>
<dbReference type="EMBL" id="MDZC01000044">
    <property type="protein sequence ID" value="OGX87242.1"/>
    <property type="molecule type" value="Genomic_DNA"/>
</dbReference>
<dbReference type="InterPro" id="IPR001375">
    <property type="entry name" value="Peptidase_S9_cat"/>
</dbReference>
<dbReference type="SUPFAM" id="SSF53474">
    <property type="entry name" value="alpha/beta-Hydrolases"/>
    <property type="match status" value="1"/>
</dbReference>
<evidence type="ECO:0000256" key="1">
    <source>
        <dbReference type="ARBA" id="ARBA00022801"/>
    </source>
</evidence>
<dbReference type="Gene3D" id="2.120.10.30">
    <property type="entry name" value="TolB, C-terminal domain"/>
    <property type="match status" value="1"/>
</dbReference>
<keyword evidence="2" id="KW-0645">Protease</keyword>
<dbReference type="Proteomes" id="UP000177791">
    <property type="component" value="Unassembled WGS sequence"/>
</dbReference>
<dbReference type="Gene3D" id="3.40.50.1820">
    <property type="entry name" value="alpha/beta hydrolase"/>
    <property type="match status" value="1"/>
</dbReference>
<evidence type="ECO:0000256" key="2">
    <source>
        <dbReference type="ARBA" id="ARBA00022825"/>
    </source>
</evidence>
<dbReference type="GO" id="GO:0006508">
    <property type="term" value="P:proteolysis"/>
    <property type="evidence" value="ECO:0007669"/>
    <property type="project" value="InterPro"/>
</dbReference>